<dbReference type="InterPro" id="IPR056251">
    <property type="entry name" value="Arm_rpt_dom"/>
</dbReference>
<accession>A0AAD4H0E2</accession>
<feature type="non-terminal residue" evidence="2">
    <location>
        <position position="1"/>
    </location>
</feature>
<dbReference type="Proteomes" id="UP001194580">
    <property type="component" value="Unassembled WGS sequence"/>
</dbReference>
<evidence type="ECO:0000313" key="3">
    <source>
        <dbReference type="Proteomes" id="UP001194580"/>
    </source>
</evidence>
<keyword evidence="3" id="KW-1185">Reference proteome</keyword>
<gene>
    <name evidence="2" type="ORF">BGZ95_008163</name>
</gene>
<reference evidence="2" key="1">
    <citation type="journal article" date="2020" name="Fungal Divers.">
        <title>Resolving the Mortierellaceae phylogeny through synthesis of multi-gene phylogenetics and phylogenomics.</title>
        <authorList>
            <person name="Vandepol N."/>
            <person name="Liber J."/>
            <person name="Desiro A."/>
            <person name="Na H."/>
            <person name="Kennedy M."/>
            <person name="Barry K."/>
            <person name="Grigoriev I.V."/>
            <person name="Miller A.N."/>
            <person name="O'Donnell K."/>
            <person name="Stajich J.E."/>
            <person name="Bonito G."/>
        </authorList>
    </citation>
    <scope>NUCLEOTIDE SEQUENCE</scope>
    <source>
        <strain evidence="2">NRRL 28262</strain>
    </source>
</reference>
<name>A0AAD4H0E2_9FUNG</name>
<proteinExistence type="predicted"/>
<dbReference type="Pfam" id="PF23948">
    <property type="entry name" value="ARM_5"/>
    <property type="match status" value="1"/>
</dbReference>
<organism evidence="2 3">
    <name type="scientific">Linnemannia exigua</name>
    <dbReference type="NCBI Taxonomy" id="604196"/>
    <lineage>
        <taxon>Eukaryota</taxon>
        <taxon>Fungi</taxon>
        <taxon>Fungi incertae sedis</taxon>
        <taxon>Mucoromycota</taxon>
        <taxon>Mortierellomycotina</taxon>
        <taxon>Mortierellomycetes</taxon>
        <taxon>Mortierellales</taxon>
        <taxon>Mortierellaceae</taxon>
        <taxon>Linnemannia</taxon>
    </lineage>
</organism>
<evidence type="ECO:0000259" key="1">
    <source>
        <dbReference type="Pfam" id="PF23948"/>
    </source>
</evidence>
<protein>
    <recommendedName>
        <fullName evidence="1">Arm-like repeat domain-containing protein</fullName>
    </recommendedName>
</protein>
<evidence type="ECO:0000313" key="2">
    <source>
        <dbReference type="EMBL" id="KAG0248201.1"/>
    </source>
</evidence>
<sequence length="310" mass="34324">IAPPHAPVRPDHCVHSAVDDAEVLAVTLSPPAPCQAVDAGTTKVTIPTIQVQASTNNLTPLTHKIFPKNVNPATIRTSLPMPRARIEQTTQLVHYYQLLSIVHSSSPASDADELEVIPLDEAQQELVNFLSLAEQDHRCWIIEELVIAFIEDDFKDSTAIAEIVLLGPILERETYRSLLSCFISQFEQTKLLNVTLLAGLVQLIECASVGYLVDEDLVRIATVLFKELSLTQNSTSGHVLLLTLALGRVLDVMVAGKVKDLNRDRDHQPMLQLLDGLRASDNAYLKYQAEYAYQALQYAPDDETPLQVVW</sequence>
<feature type="domain" description="Arm-like repeat" evidence="1">
    <location>
        <begin position="141"/>
        <end position="310"/>
    </location>
</feature>
<feature type="non-terminal residue" evidence="2">
    <location>
        <position position="310"/>
    </location>
</feature>
<comment type="caution">
    <text evidence="2">The sequence shown here is derived from an EMBL/GenBank/DDBJ whole genome shotgun (WGS) entry which is preliminary data.</text>
</comment>
<dbReference type="EMBL" id="JAAAIL010004180">
    <property type="protein sequence ID" value="KAG0248201.1"/>
    <property type="molecule type" value="Genomic_DNA"/>
</dbReference>
<dbReference type="AlphaFoldDB" id="A0AAD4H0E2"/>